<organism evidence="2 3">
    <name type="scientific">Laodelphax striatellus</name>
    <name type="common">Small brown planthopper</name>
    <name type="synonym">Delphax striatella</name>
    <dbReference type="NCBI Taxonomy" id="195883"/>
    <lineage>
        <taxon>Eukaryota</taxon>
        <taxon>Metazoa</taxon>
        <taxon>Ecdysozoa</taxon>
        <taxon>Arthropoda</taxon>
        <taxon>Hexapoda</taxon>
        <taxon>Insecta</taxon>
        <taxon>Pterygota</taxon>
        <taxon>Neoptera</taxon>
        <taxon>Paraneoptera</taxon>
        <taxon>Hemiptera</taxon>
        <taxon>Auchenorrhyncha</taxon>
        <taxon>Fulgoroidea</taxon>
        <taxon>Delphacidae</taxon>
        <taxon>Criomorphinae</taxon>
        <taxon>Laodelphax</taxon>
    </lineage>
</organism>
<evidence type="ECO:0000313" key="2">
    <source>
        <dbReference type="EMBL" id="RZF34395.1"/>
    </source>
</evidence>
<name>A0A482WLG8_LAOST</name>
<feature type="compositionally biased region" description="Basic and acidic residues" evidence="1">
    <location>
        <begin position="111"/>
        <end position="124"/>
    </location>
</feature>
<dbReference type="AlphaFoldDB" id="A0A482WLG8"/>
<dbReference type="InParanoid" id="A0A482WLG8"/>
<accession>A0A482WLG8</accession>
<proteinExistence type="predicted"/>
<comment type="caution">
    <text evidence="2">The sequence shown here is derived from an EMBL/GenBank/DDBJ whole genome shotgun (WGS) entry which is preliminary data.</text>
</comment>
<dbReference type="Proteomes" id="UP000291343">
    <property type="component" value="Unassembled WGS sequence"/>
</dbReference>
<dbReference type="EMBL" id="QKKF02031779">
    <property type="protein sequence ID" value="RZF34395.1"/>
    <property type="molecule type" value="Genomic_DNA"/>
</dbReference>
<feature type="region of interest" description="Disordered" evidence="1">
    <location>
        <begin position="92"/>
        <end position="148"/>
    </location>
</feature>
<protein>
    <submittedName>
        <fullName evidence="2">Uncharacterized protein</fullName>
    </submittedName>
</protein>
<sequence>MHATWLHCIYPAGPFWLGANPLQAPLQCVSHAPTPFPTAVLTRLASPIHVASPHHSLVQSVSALCNNVVSVFCGAWIFVCNLKRVCGSGSRQWHSGKRPSFPVGRSPLVSPEEKRASRRRETDAVRCIPSPPPRCVTDPEKSPGGSQSGPILVSSRLIIHNLEKQSVAFCGFPSASAWRQLPILAWKQDNDYHHHDRNHHAVDDCHDAYFAATDVGDGISSAIDDDDDRDDVLMSKIGKEENVSAGHVPWQWIGLPTLFLFADASARSAIEYFSAFVPRPFSLFHIFLHHPHYSCVFLTLCFSTTLSHVQN</sequence>
<keyword evidence="3" id="KW-1185">Reference proteome</keyword>
<gene>
    <name evidence="2" type="ORF">LSTR_LSTR008934</name>
</gene>
<evidence type="ECO:0000256" key="1">
    <source>
        <dbReference type="SAM" id="MobiDB-lite"/>
    </source>
</evidence>
<reference evidence="2 3" key="1">
    <citation type="journal article" date="2017" name="Gigascience">
        <title>Genome sequence of the small brown planthopper, Laodelphax striatellus.</title>
        <authorList>
            <person name="Zhu J."/>
            <person name="Jiang F."/>
            <person name="Wang X."/>
            <person name="Yang P."/>
            <person name="Bao Y."/>
            <person name="Zhao W."/>
            <person name="Wang W."/>
            <person name="Lu H."/>
            <person name="Wang Q."/>
            <person name="Cui N."/>
            <person name="Li J."/>
            <person name="Chen X."/>
            <person name="Luo L."/>
            <person name="Yu J."/>
            <person name="Kang L."/>
            <person name="Cui F."/>
        </authorList>
    </citation>
    <scope>NUCLEOTIDE SEQUENCE [LARGE SCALE GENOMIC DNA]</scope>
    <source>
        <strain evidence="2">Lst14</strain>
    </source>
</reference>
<evidence type="ECO:0000313" key="3">
    <source>
        <dbReference type="Proteomes" id="UP000291343"/>
    </source>
</evidence>